<evidence type="ECO:0000313" key="2">
    <source>
        <dbReference type="Proteomes" id="UP000016930"/>
    </source>
</evidence>
<proteinExistence type="predicted"/>
<sequence length="86" mass="9745">YYKWCKQHHFKSMLKDDIAARAACRKNTQPTLDPHMQALPPKDTAIPYSDGQLRSAAITWMITTDQPLSAIEEPTFINMLNVAARA</sequence>
<feature type="non-terminal residue" evidence="1">
    <location>
        <position position="1"/>
    </location>
</feature>
<reference evidence="1 2" key="1">
    <citation type="journal article" date="2012" name="Proc. Natl. Acad. Sci. U.S.A.">
        <title>Comparative genomics of Ceriporiopsis subvermispora and Phanerochaete chrysosporium provide insight into selective ligninolysis.</title>
        <authorList>
            <person name="Fernandez-Fueyo E."/>
            <person name="Ruiz-Duenas F.J."/>
            <person name="Ferreira P."/>
            <person name="Floudas D."/>
            <person name="Hibbett D.S."/>
            <person name="Canessa P."/>
            <person name="Larrondo L.F."/>
            <person name="James T.Y."/>
            <person name="Seelenfreund D."/>
            <person name="Lobos S."/>
            <person name="Polanco R."/>
            <person name="Tello M."/>
            <person name="Honda Y."/>
            <person name="Watanabe T."/>
            <person name="Watanabe T."/>
            <person name="Ryu J.S."/>
            <person name="Kubicek C.P."/>
            <person name="Schmoll M."/>
            <person name="Gaskell J."/>
            <person name="Hammel K.E."/>
            <person name="St John F.J."/>
            <person name="Vanden Wymelenberg A."/>
            <person name="Sabat G."/>
            <person name="Splinter BonDurant S."/>
            <person name="Syed K."/>
            <person name="Yadav J.S."/>
            <person name="Doddapaneni H."/>
            <person name="Subramanian V."/>
            <person name="Lavin J.L."/>
            <person name="Oguiza J.A."/>
            <person name="Perez G."/>
            <person name="Pisabarro A.G."/>
            <person name="Ramirez L."/>
            <person name="Santoyo F."/>
            <person name="Master E."/>
            <person name="Coutinho P.M."/>
            <person name="Henrissat B."/>
            <person name="Lombard V."/>
            <person name="Magnuson J.K."/>
            <person name="Kuees U."/>
            <person name="Hori C."/>
            <person name="Igarashi K."/>
            <person name="Samejima M."/>
            <person name="Held B.W."/>
            <person name="Barry K.W."/>
            <person name="LaButti K.M."/>
            <person name="Lapidus A."/>
            <person name="Lindquist E.A."/>
            <person name="Lucas S.M."/>
            <person name="Riley R."/>
            <person name="Salamov A.A."/>
            <person name="Hoffmeister D."/>
            <person name="Schwenk D."/>
            <person name="Hadar Y."/>
            <person name="Yarden O."/>
            <person name="de Vries R.P."/>
            <person name="Wiebenga A."/>
            <person name="Stenlid J."/>
            <person name="Eastwood D."/>
            <person name="Grigoriev I.V."/>
            <person name="Berka R.M."/>
            <person name="Blanchette R.A."/>
            <person name="Kersten P."/>
            <person name="Martinez A.T."/>
            <person name="Vicuna R."/>
            <person name="Cullen D."/>
        </authorList>
    </citation>
    <scope>NUCLEOTIDE SEQUENCE [LARGE SCALE GENOMIC DNA]</scope>
    <source>
        <strain evidence="1 2">B</strain>
    </source>
</reference>
<dbReference type="Proteomes" id="UP000016930">
    <property type="component" value="Unassembled WGS sequence"/>
</dbReference>
<dbReference type="STRING" id="914234.M2Q1G9"/>
<gene>
    <name evidence="1" type="ORF">CERSUDRAFT_38146</name>
</gene>
<feature type="non-terminal residue" evidence="1">
    <location>
        <position position="86"/>
    </location>
</feature>
<dbReference type="AlphaFoldDB" id="M2Q1G9"/>
<accession>M2Q1G9</accession>
<dbReference type="OrthoDB" id="2802474at2759"/>
<evidence type="ECO:0000313" key="1">
    <source>
        <dbReference type="EMBL" id="EMD30658.1"/>
    </source>
</evidence>
<protein>
    <submittedName>
        <fullName evidence="1">Uncharacterized protein</fullName>
    </submittedName>
</protein>
<organism evidence="1 2">
    <name type="scientific">Ceriporiopsis subvermispora (strain B)</name>
    <name type="common">White-rot fungus</name>
    <name type="synonym">Gelatoporia subvermispora</name>
    <dbReference type="NCBI Taxonomy" id="914234"/>
    <lineage>
        <taxon>Eukaryota</taxon>
        <taxon>Fungi</taxon>
        <taxon>Dikarya</taxon>
        <taxon>Basidiomycota</taxon>
        <taxon>Agaricomycotina</taxon>
        <taxon>Agaricomycetes</taxon>
        <taxon>Polyporales</taxon>
        <taxon>Gelatoporiaceae</taxon>
        <taxon>Gelatoporia</taxon>
    </lineage>
</organism>
<keyword evidence="2" id="KW-1185">Reference proteome</keyword>
<dbReference type="HOGENOM" id="CLU_161754_0_0_1"/>
<name>M2Q1G9_CERS8</name>
<dbReference type="EMBL" id="KB445912">
    <property type="protein sequence ID" value="EMD30658.1"/>
    <property type="molecule type" value="Genomic_DNA"/>
</dbReference>